<dbReference type="InterPro" id="IPR023214">
    <property type="entry name" value="HAD_sf"/>
</dbReference>
<dbReference type="Proteomes" id="UP000270046">
    <property type="component" value="Chromosome"/>
</dbReference>
<protein>
    <submittedName>
        <fullName evidence="2">SIS domain-containing protein</fullName>
    </submittedName>
</protein>
<dbReference type="InterPro" id="IPR036412">
    <property type="entry name" value="HAD-like_sf"/>
</dbReference>
<organism evidence="2 3">
    <name type="scientific">Mucilaginibacter celer</name>
    <dbReference type="NCBI Taxonomy" id="2305508"/>
    <lineage>
        <taxon>Bacteria</taxon>
        <taxon>Pseudomonadati</taxon>
        <taxon>Bacteroidota</taxon>
        <taxon>Sphingobacteriia</taxon>
        <taxon>Sphingobacteriales</taxon>
        <taxon>Sphingobacteriaceae</taxon>
        <taxon>Mucilaginibacter</taxon>
    </lineage>
</organism>
<sequence>MGKPFAKEIVKIPDTLKWSLNQNVDGLKDELVCDKRPLLIIGSGGSLSACHFAAMLFQEYGMMAKAVTPLELYHSKSILRESLVLFISASGKNNDILFGYKTAIECEPAKMISICMKKDSPLSQLSNTTSISKDYSYNLPTGGDGFLATNSLIAFFGILFKTLGTASILPESIIQIDDEKFKNEIDDFLLQVTPNYTFSVLFGGWGQPVAIDLESKFSEAALGDVLIADYRNFGHGRHHWFDKRGANACIVALITPSEIELAEKTFALLPKYIPIIRIVSKKEGPAASIELLFKSFMLVNAVGNLQGIDPGRPGVPDYGSDLYHLNYQKIFRTSLSRSELMMRSAIIRKSGISLYRELSISEENYWTVAYKKFVKGLQKTNYGSIIFDYDGTICSSKNRWKGVDDELQGYLLKILERGFLIGVATGRGKSVREDLHKFIPEKFRKQVVIAYYNGNEIGALDDENIPDKKSEVNQILQKVHQTLLTYPFPVQVEFLIKPSQLTIQIKERNAWRQVRKTIIQLIMLQNLPNIQILESSHSMDVIDQSKSGKLLITSICKQMAMERGIATDCLYLGDKGQWPGNDYQLLSSAYSLSVDEVSPLMDSCWNLAAPGKKNIDATVYYLSCLNYKDKAINLKLK</sequence>
<evidence type="ECO:0000313" key="2">
    <source>
        <dbReference type="EMBL" id="AYL95290.1"/>
    </source>
</evidence>
<dbReference type="Pfam" id="PF08282">
    <property type="entry name" value="Hydrolase_3"/>
    <property type="match status" value="1"/>
</dbReference>
<dbReference type="KEGG" id="muh:HYN43_008270"/>
<feature type="domain" description="SIS" evidence="1">
    <location>
        <begin position="27"/>
        <end position="179"/>
    </location>
</feature>
<dbReference type="InterPro" id="IPR046348">
    <property type="entry name" value="SIS_dom_sf"/>
</dbReference>
<evidence type="ECO:0000313" key="3">
    <source>
        <dbReference type="Proteomes" id="UP000270046"/>
    </source>
</evidence>
<dbReference type="OrthoDB" id="1489290at2"/>
<dbReference type="InterPro" id="IPR001347">
    <property type="entry name" value="SIS_dom"/>
</dbReference>
<dbReference type="RefSeq" id="WP_119408993.1">
    <property type="nucleotide sequence ID" value="NZ_CP032869.1"/>
</dbReference>
<dbReference type="EMBL" id="CP032869">
    <property type="protein sequence ID" value="AYL95290.1"/>
    <property type="molecule type" value="Genomic_DNA"/>
</dbReference>
<dbReference type="Pfam" id="PF01380">
    <property type="entry name" value="SIS"/>
    <property type="match status" value="1"/>
</dbReference>
<keyword evidence="3" id="KW-1185">Reference proteome</keyword>
<dbReference type="AlphaFoldDB" id="A0A494VQ15"/>
<dbReference type="PROSITE" id="PS51464">
    <property type="entry name" value="SIS"/>
    <property type="match status" value="1"/>
</dbReference>
<accession>A0A494VQ15</accession>
<evidence type="ECO:0000259" key="1">
    <source>
        <dbReference type="PROSITE" id="PS51464"/>
    </source>
</evidence>
<dbReference type="GO" id="GO:1901135">
    <property type="term" value="P:carbohydrate derivative metabolic process"/>
    <property type="evidence" value="ECO:0007669"/>
    <property type="project" value="InterPro"/>
</dbReference>
<dbReference type="SUPFAM" id="SSF53697">
    <property type="entry name" value="SIS domain"/>
    <property type="match status" value="1"/>
</dbReference>
<dbReference type="Gene3D" id="3.30.1240.20">
    <property type="match status" value="1"/>
</dbReference>
<proteinExistence type="predicted"/>
<dbReference type="InterPro" id="IPR043169">
    <property type="entry name" value="PMM_cap"/>
</dbReference>
<reference evidence="2 3" key="1">
    <citation type="submission" date="2018-10" db="EMBL/GenBank/DDBJ databases">
        <title>Genome sequencing of Mucilaginibacter sp. HYN0043.</title>
        <authorList>
            <person name="Kim M."/>
            <person name="Yi H."/>
        </authorList>
    </citation>
    <scope>NUCLEOTIDE SEQUENCE [LARGE SCALE GENOMIC DNA]</scope>
    <source>
        <strain evidence="2 3">HYN0043</strain>
    </source>
</reference>
<gene>
    <name evidence="2" type="ORF">HYN43_008270</name>
</gene>
<dbReference type="Gene3D" id="3.40.50.10490">
    <property type="entry name" value="Glucose-6-phosphate isomerase like protein, domain 1"/>
    <property type="match status" value="1"/>
</dbReference>
<dbReference type="GO" id="GO:0097367">
    <property type="term" value="F:carbohydrate derivative binding"/>
    <property type="evidence" value="ECO:0007669"/>
    <property type="project" value="InterPro"/>
</dbReference>
<dbReference type="Gene3D" id="3.40.50.1000">
    <property type="entry name" value="HAD superfamily/HAD-like"/>
    <property type="match status" value="1"/>
</dbReference>
<dbReference type="SUPFAM" id="SSF56784">
    <property type="entry name" value="HAD-like"/>
    <property type="match status" value="1"/>
</dbReference>
<name>A0A494VQ15_9SPHI</name>